<evidence type="ECO:0000313" key="19">
    <source>
        <dbReference type="RefSeq" id="XP_006812439.1"/>
    </source>
</evidence>
<dbReference type="Pfam" id="PF01082">
    <property type="entry name" value="Cu2_monooxygen"/>
    <property type="match status" value="1"/>
</dbReference>
<evidence type="ECO:0000256" key="15">
    <source>
        <dbReference type="SAM" id="SignalP"/>
    </source>
</evidence>
<dbReference type="RefSeq" id="XP_006812439.1">
    <property type="nucleotide sequence ID" value="XM_006812376.1"/>
</dbReference>
<feature type="domain" description="Copper type II ascorbate-dependent monooxygenase N-terminal" evidence="16">
    <location>
        <begin position="27"/>
        <end position="78"/>
    </location>
</feature>
<evidence type="ECO:0000256" key="2">
    <source>
        <dbReference type="ARBA" id="ARBA00004541"/>
    </source>
</evidence>
<dbReference type="GeneID" id="102804029"/>
<protein>
    <submittedName>
        <fullName evidence="19">Peptidyl-glycine alpha-amidating monooxygenase-like</fullName>
    </submittedName>
</protein>
<sequence>MAVGFYLSLLMLLVLSAAAKKNDVSTDLLMPDVSPQVHDTYYCHPLKMPEEPMYITGFEPHAKKETAHHMLLFGCKTPGMRRNVWQPKLAGVYLMAAYGTIPNTGKEVYQEVACLYEDKPTMHPFAFRTHTHSLGTVVAGYRVTDIDGPNTEWTEIGRRNPQLPQMFYPIRKNIPISQGDVLAARCTMVNNLDHVVSTGTQFLCMRADDNTTVTALA</sequence>
<keyword evidence="10" id="KW-0472">Membrane</keyword>
<feature type="domain" description="Copper type II ascorbate-dependent monooxygenase C-terminal" evidence="17">
    <location>
        <begin position="89"/>
        <end position="200"/>
    </location>
</feature>
<feature type="signal peptide" evidence="15">
    <location>
        <begin position="1"/>
        <end position="19"/>
    </location>
</feature>
<evidence type="ECO:0000256" key="4">
    <source>
        <dbReference type="ARBA" id="ARBA00022723"/>
    </source>
</evidence>
<keyword evidence="5 15" id="KW-0732">Signal</keyword>
<dbReference type="PANTHER" id="PTHR10680:SF14">
    <property type="entry name" value="PEPTIDYL-GLYCINE ALPHA-AMIDATING MONOOXYGENASE"/>
    <property type="match status" value="1"/>
</dbReference>
<comment type="subcellular location">
    <subcellularLocation>
        <location evidence="2">Cytoplasmic vesicle</location>
    </subcellularLocation>
    <subcellularLocation>
        <location evidence="14">Endomembrane system</location>
        <topology evidence="14">Single-pass membrane protein</topology>
    </subcellularLocation>
</comment>
<dbReference type="InterPro" id="IPR014783">
    <property type="entry name" value="Cu2_ascorb_mOase_CS-2"/>
</dbReference>
<evidence type="ECO:0000256" key="7">
    <source>
        <dbReference type="ARBA" id="ARBA00023002"/>
    </source>
</evidence>
<comment type="cofactor">
    <cofactor evidence="1">
        <name>Cu(2+)</name>
        <dbReference type="ChEBI" id="CHEBI:29036"/>
    </cofactor>
</comment>
<dbReference type="InterPro" id="IPR024548">
    <property type="entry name" value="Cu2_monoox_C"/>
</dbReference>
<keyword evidence="7" id="KW-0560">Oxidoreductase</keyword>
<evidence type="ECO:0000256" key="13">
    <source>
        <dbReference type="ARBA" id="ARBA00023329"/>
    </source>
</evidence>
<dbReference type="InterPro" id="IPR014784">
    <property type="entry name" value="Cu2_ascorb_mOase-like_C"/>
</dbReference>
<evidence type="ECO:0000256" key="12">
    <source>
        <dbReference type="ARBA" id="ARBA00023180"/>
    </source>
</evidence>
<dbReference type="Proteomes" id="UP000694865">
    <property type="component" value="Unplaced"/>
</dbReference>
<keyword evidence="13" id="KW-0968">Cytoplasmic vesicle</keyword>
<evidence type="ECO:0000256" key="8">
    <source>
        <dbReference type="ARBA" id="ARBA00023008"/>
    </source>
</evidence>
<dbReference type="PROSITE" id="PS00085">
    <property type="entry name" value="CU2_MONOOXYGENASE_2"/>
    <property type="match status" value="1"/>
</dbReference>
<evidence type="ECO:0000256" key="14">
    <source>
        <dbReference type="ARBA" id="ARBA00037847"/>
    </source>
</evidence>
<accession>A0ABM0LXE8</accession>
<evidence type="ECO:0000256" key="5">
    <source>
        <dbReference type="ARBA" id="ARBA00022729"/>
    </source>
</evidence>
<keyword evidence="3" id="KW-0812">Transmembrane</keyword>
<keyword evidence="12" id="KW-0325">Glycoprotein</keyword>
<evidence type="ECO:0000259" key="16">
    <source>
        <dbReference type="Pfam" id="PF01082"/>
    </source>
</evidence>
<dbReference type="InterPro" id="IPR020611">
    <property type="entry name" value="Cu2_ascorb_mOase_CS-1"/>
</dbReference>
<evidence type="ECO:0000256" key="6">
    <source>
        <dbReference type="ARBA" id="ARBA00022989"/>
    </source>
</evidence>
<evidence type="ECO:0000256" key="9">
    <source>
        <dbReference type="ARBA" id="ARBA00023033"/>
    </source>
</evidence>
<evidence type="ECO:0000256" key="10">
    <source>
        <dbReference type="ARBA" id="ARBA00023136"/>
    </source>
</evidence>
<keyword evidence="18" id="KW-1185">Reference proteome</keyword>
<dbReference type="Pfam" id="PF03712">
    <property type="entry name" value="Cu2_monoox_C"/>
    <property type="match status" value="1"/>
</dbReference>
<dbReference type="InterPro" id="IPR008977">
    <property type="entry name" value="PHM/PNGase_F_dom_sf"/>
</dbReference>
<dbReference type="PROSITE" id="PS00084">
    <property type="entry name" value="CU2_MONOOXYGENASE_1"/>
    <property type="match status" value="1"/>
</dbReference>
<proteinExistence type="predicted"/>
<dbReference type="InterPro" id="IPR000323">
    <property type="entry name" value="Cu2_ascorb_mOase_N"/>
</dbReference>
<dbReference type="PANTHER" id="PTHR10680">
    <property type="entry name" value="PEPTIDYL-GLYCINE ALPHA-AMIDATING MONOOXYGENASE"/>
    <property type="match status" value="1"/>
</dbReference>
<evidence type="ECO:0000256" key="3">
    <source>
        <dbReference type="ARBA" id="ARBA00022692"/>
    </source>
</evidence>
<gene>
    <name evidence="19" type="primary">LOC102804029</name>
</gene>
<keyword evidence="6" id="KW-1133">Transmembrane helix</keyword>
<keyword evidence="4" id="KW-0479">Metal-binding</keyword>
<keyword evidence="11" id="KW-1015">Disulfide bond</keyword>
<keyword evidence="8" id="KW-0186">Copper</keyword>
<dbReference type="Gene3D" id="2.60.120.230">
    <property type="match status" value="1"/>
</dbReference>
<keyword evidence="9" id="KW-0503">Monooxygenase</keyword>
<name>A0ABM0LXE8_SACKO</name>
<evidence type="ECO:0000256" key="11">
    <source>
        <dbReference type="ARBA" id="ARBA00023157"/>
    </source>
</evidence>
<evidence type="ECO:0000256" key="1">
    <source>
        <dbReference type="ARBA" id="ARBA00001973"/>
    </source>
</evidence>
<dbReference type="SUPFAM" id="SSF49742">
    <property type="entry name" value="PHM/PNGase F"/>
    <property type="match status" value="2"/>
</dbReference>
<evidence type="ECO:0000313" key="18">
    <source>
        <dbReference type="Proteomes" id="UP000694865"/>
    </source>
</evidence>
<evidence type="ECO:0000259" key="17">
    <source>
        <dbReference type="Pfam" id="PF03712"/>
    </source>
</evidence>
<reference evidence="19" key="1">
    <citation type="submission" date="2025-08" db="UniProtKB">
        <authorList>
            <consortium name="RefSeq"/>
        </authorList>
    </citation>
    <scope>IDENTIFICATION</scope>
    <source>
        <tissue evidence="19">Testes</tissue>
    </source>
</reference>
<organism evidence="18 19">
    <name type="scientific">Saccoglossus kowalevskii</name>
    <name type="common">Acorn worm</name>
    <dbReference type="NCBI Taxonomy" id="10224"/>
    <lineage>
        <taxon>Eukaryota</taxon>
        <taxon>Metazoa</taxon>
        <taxon>Hemichordata</taxon>
        <taxon>Enteropneusta</taxon>
        <taxon>Harrimaniidae</taxon>
        <taxon>Saccoglossus</taxon>
    </lineage>
</organism>
<feature type="chain" id="PRO_5046215348" evidence="15">
    <location>
        <begin position="20"/>
        <end position="217"/>
    </location>
</feature>